<proteinExistence type="predicted"/>
<name>A0AAV7KZT4_PLEWA</name>
<evidence type="ECO:0000313" key="2">
    <source>
        <dbReference type="EMBL" id="KAJ1084996.1"/>
    </source>
</evidence>
<dbReference type="Proteomes" id="UP001066276">
    <property type="component" value="Chromosome 12"/>
</dbReference>
<protein>
    <submittedName>
        <fullName evidence="2">Uncharacterized protein</fullName>
    </submittedName>
</protein>
<gene>
    <name evidence="2" type="ORF">NDU88_005133</name>
</gene>
<comment type="caution">
    <text evidence="2">The sequence shown here is derived from an EMBL/GenBank/DDBJ whole genome shotgun (WGS) entry which is preliminary data.</text>
</comment>
<organism evidence="2 3">
    <name type="scientific">Pleurodeles waltl</name>
    <name type="common">Iberian ribbed newt</name>
    <dbReference type="NCBI Taxonomy" id="8319"/>
    <lineage>
        <taxon>Eukaryota</taxon>
        <taxon>Metazoa</taxon>
        <taxon>Chordata</taxon>
        <taxon>Craniata</taxon>
        <taxon>Vertebrata</taxon>
        <taxon>Euteleostomi</taxon>
        <taxon>Amphibia</taxon>
        <taxon>Batrachia</taxon>
        <taxon>Caudata</taxon>
        <taxon>Salamandroidea</taxon>
        <taxon>Salamandridae</taxon>
        <taxon>Pleurodelinae</taxon>
        <taxon>Pleurodeles</taxon>
    </lineage>
</organism>
<keyword evidence="3" id="KW-1185">Reference proteome</keyword>
<dbReference type="AlphaFoldDB" id="A0AAV7KZT4"/>
<sequence>MNSPQNKARRSPEAQNCESADLHPQITSSEPRVPKTYLRAGCSRRRGTPSASGRAVWGETYSGRCRVGEE</sequence>
<evidence type="ECO:0000256" key="1">
    <source>
        <dbReference type="SAM" id="MobiDB-lite"/>
    </source>
</evidence>
<accession>A0AAV7KZT4</accession>
<feature type="region of interest" description="Disordered" evidence="1">
    <location>
        <begin position="1"/>
        <end position="34"/>
    </location>
</feature>
<dbReference type="EMBL" id="JANPWB010000016">
    <property type="protein sequence ID" value="KAJ1084996.1"/>
    <property type="molecule type" value="Genomic_DNA"/>
</dbReference>
<evidence type="ECO:0000313" key="3">
    <source>
        <dbReference type="Proteomes" id="UP001066276"/>
    </source>
</evidence>
<reference evidence="2" key="1">
    <citation type="journal article" date="2022" name="bioRxiv">
        <title>Sequencing and chromosome-scale assembly of the giantPleurodeles waltlgenome.</title>
        <authorList>
            <person name="Brown T."/>
            <person name="Elewa A."/>
            <person name="Iarovenko S."/>
            <person name="Subramanian E."/>
            <person name="Araus A.J."/>
            <person name="Petzold A."/>
            <person name="Susuki M."/>
            <person name="Suzuki K.-i.T."/>
            <person name="Hayashi T."/>
            <person name="Toyoda A."/>
            <person name="Oliveira C."/>
            <person name="Osipova E."/>
            <person name="Leigh N.D."/>
            <person name="Simon A."/>
            <person name="Yun M.H."/>
        </authorList>
    </citation>
    <scope>NUCLEOTIDE SEQUENCE</scope>
    <source>
        <strain evidence="2">20211129_DDA</strain>
        <tissue evidence="2">Liver</tissue>
    </source>
</reference>